<name>A0AA36DIL3_CYLNA</name>
<comment type="caution">
    <text evidence="1">The sequence shown here is derived from an EMBL/GenBank/DDBJ whole genome shotgun (WGS) entry which is preliminary data.</text>
</comment>
<gene>
    <name evidence="1" type="ORF">CYNAS_LOCUS280</name>
</gene>
<protein>
    <submittedName>
        <fullName evidence="1">Uncharacterized protein</fullName>
    </submittedName>
</protein>
<proteinExistence type="predicted"/>
<organism evidence="1 2">
    <name type="scientific">Cylicocyclus nassatus</name>
    <name type="common">Nematode worm</name>
    <dbReference type="NCBI Taxonomy" id="53992"/>
    <lineage>
        <taxon>Eukaryota</taxon>
        <taxon>Metazoa</taxon>
        <taxon>Ecdysozoa</taxon>
        <taxon>Nematoda</taxon>
        <taxon>Chromadorea</taxon>
        <taxon>Rhabditida</taxon>
        <taxon>Rhabditina</taxon>
        <taxon>Rhabditomorpha</taxon>
        <taxon>Strongyloidea</taxon>
        <taxon>Strongylidae</taxon>
        <taxon>Cylicocyclus</taxon>
    </lineage>
</organism>
<accession>A0AA36DIL3</accession>
<keyword evidence="2" id="KW-1185">Reference proteome</keyword>
<reference evidence="1" key="1">
    <citation type="submission" date="2023-07" db="EMBL/GenBank/DDBJ databases">
        <authorList>
            <consortium name="CYATHOMIX"/>
        </authorList>
    </citation>
    <scope>NUCLEOTIDE SEQUENCE</scope>
    <source>
        <strain evidence="1">N/A</strain>
    </source>
</reference>
<evidence type="ECO:0000313" key="1">
    <source>
        <dbReference type="EMBL" id="CAJ0588297.1"/>
    </source>
</evidence>
<dbReference type="Proteomes" id="UP001176961">
    <property type="component" value="Unassembled WGS sequence"/>
</dbReference>
<evidence type="ECO:0000313" key="2">
    <source>
        <dbReference type="Proteomes" id="UP001176961"/>
    </source>
</evidence>
<dbReference type="EMBL" id="CATQJL010000001">
    <property type="protein sequence ID" value="CAJ0588297.1"/>
    <property type="molecule type" value="Genomic_DNA"/>
</dbReference>
<sequence length="197" mass="22922">MNYWLERLPAIREYVFLLSTLLVAVTPVLGKFVSNPKVTPVLGKFVSSPKVTPVLRKCGISGCCGLRCNKLKPSDYDMKFLRRYKLKPNDYDIELTRNVSQMFEVDVFPCPLCAEEDQKWISFVAVKDYDDEQAMDDLYGKIGLKLHGVIKKEEGIGVGILCRRFLVRRKWLKWRKKKRIGCFIYRKEAYKPKSKKS</sequence>
<dbReference type="AlphaFoldDB" id="A0AA36DIL3"/>